<organism evidence="2 3">
    <name type="scientific">Inquilinus ginsengisoli</name>
    <dbReference type="NCBI Taxonomy" id="363840"/>
    <lineage>
        <taxon>Bacteria</taxon>
        <taxon>Pseudomonadati</taxon>
        <taxon>Pseudomonadota</taxon>
        <taxon>Alphaproteobacteria</taxon>
        <taxon>Rhodospirillales</taxon>
        <taxon>Rhodospirillaceae</taxon>
        <taxon>Inquilinus</taxon>
    </lineage>
</organism>
<comment type="caution">
    <text evidence="2">The sequence shown here is derived from an EMBL/GenBank/DDBJ whole genome shotgun (WGS) entry which is preliminary data.</text>
</comment>
<dbReference type="RefSeq" id="WP_309794897.1">
    <property type="nucleotide sequence ID" value="NZ_JAVDPW010000005.1"/>
</dbReference>
<keyword evidence="1" id="KW-0732">Signal</keyword>
<dbReference type="Proteomes" id="UP001262410">
    <property type="component" value="Unassembled WGS sequence"/>
</dbReference>
<keyword evidence="3" id="KW-1185">Reference proteome</keyword>
<sequence length="108" mass="13240">MKRVLVAASAALLLAGASGAAFAQDRAPAPVTPLVWHGQGTTTLDTKVDWRRDRDRRDWGHDRRGWRGDHHDNWRRNQWRDHRDWRRDRHDWRRDRYWRNHHRGWGWY</sequence>
<evidence type="ECO:0000256" key="1">
    <source>
        <dbReference type="SAM" id="SignalP"/>
    </source>
</evidence>
<reference evidence="2 3" key="1">
    <citation type="submission" date="2023-07" db="EMBL/GenBank/DDBJ databases">
        <title>Sorghum-associated microbial communities from plants grown in Nebraska, USA.</title>
        <authorList>
            <person name="Schachtman D."/>
        </authorList>
    </citation>
    <scope>NUCLEOTIDE SEQUENCE [LARGE SCALE GENOMIC DNA]</scope>
    <source>
        <strain evidence="2 3">584</strain>
    </source>
</reference>
<feature type="chain" id="PRO_5046117374" evidence="1">
    <location>
        <begin position="24"/>
        <end position="108"/>
    </location>
</feature>
<proteinExistence type="predicted"/>
<dbReference type="EMBL" id="JAVDPW010000005">
    <property type="protein sequence ID" value="MDR6290429.1"/>
    <property type="molecule type" value="Genomic_DNA"/>
</dbReference>
<gene>
    <name evidence="2" type="ORF">E9232_002955</name>
</gene>
<accession>A0ABU1JQX7</accession>
<evidence type="ECO:0000313" key="3">
    <source>
        <dbReference type="Proteomes" id="UP001262410"/>
    </source>
</evidence>
<protein>
    <submittedName>
        <fullName evidence="2">Uncharacterized protein</fullName>
    </submittedName>
</protein>
<feature type="signal peptide" evidence="1">
    <location>
        <begin position="1"/>
        <end position="23"/>
    </location>
</feature>
<name>A0ABU1JQX7_9PROT</name>
<evidence type="ECO:0000313" key="2">
    <source>
        <dbReference type="EMBL" id="MDR6290429.1"/>
    </source>
</evidence>